<dbReference type="GO" id="GO:0016740">
    <property type="term" value="F:transferase activity"/>
    <property type="evidence" value="ECO:0007669"/>
    <property type="project" value="UniProtKB-KW"/>
</dbReference>
<dbReference type="RefSeq" id="WP_113619089.1">
    <property type="nucleotide sequence ID" value="NZ_QFFJ01000002.1"/>
</dbReference>
<keyword evidence="2" id="KW-1185">Reference proteome</keyword>
<reference evidence="1 2" key="1">
    <citation type="submission" date="2018-05" db="EMBL/GenBank/DDBJ databases">
        <title>Chitinophaga sp. K3CV102501T nov., isolated from isolated from a monsoon evergreen broad-leaved forest soil.</title>
        <authorList>
            <person name="Lv Y."/>
        </authorList>
    </citation>
    <scope>NUCLEOTIDE SEQUENCE [LARGE SCALE GENOMIC DNA]</scope>
    <source>
        <strain evidence="1 2">GDMCC 1.1325</strain>
    </source>
</reference>
<dbReference type="SUPFAM" id="SSF53448">
    <property type="entry name" value="Nucleotide-diphospho-sugar transferases"/>
    <property type="match status" value="1"/>
</dbReference>
<organism evidence="1 2">
    <name type="scientific">Chitinophaga flava</name>
    <dbReference type="NCBI Taxonomy" id="2259036"/>
    <lineage>
        <taxon>Bacteria</taxon>
        <taxon>Pseudomonadati</taxon>
        <taxon>Bacteroidota</taxon>
        <taxon>Chitinophagia</taxon>
        <taxon>Chitinophagales</taxon>
        <taxon>Chitinophagaceae</taxon>
        <taxon>Chitinophaga</taxon>
    </lineage>
</organism>
<comment type="caution">
    <text evidence="1">The sequence shown here is derived from an EMBL/GenBank/DDBJ whole genome shotgun (WGS) entry which is preliminary data.</text>
</comment>
<keyword evidence="1" id="KW-0808">Transferase</keyword>
<dbReference type="AlphaFoldDB" id="A0A365XVY5"/>
<proteinExistence type="predicted"/>
<accession>A0A365XVY5</accession>
<evidence type="ECO:0000313" key="2">
    <source>
        <dbReference type="Proteomes" id="UP000253410"/>
    </source>
</evidence>
<dbReference type="OrthoDB" id="186344at2"/>
<dbReference type="InterPro" id="IPR029044">
    <property type="entry name" value="Nucleotide-diphossugar_trans"/>
</dbReference>
<name>A0A365XVY5_9BACT</name>
<sequence>MLNFCTLFNSLYLTRGLAMYNSLEKQSPDFHLYIFAFDDQCYQTLKTLRLPKATIISLQEFEDERLLTIKPTRTPGEYCWTCTPATIEYCLETYNLPSCTYIDADLLFFADPAILIREMGSNSVLITDHRYTPVYDQTALSGKYCVQFLFFRNDEAGRKVLTDWKENCFAWCYKRFEDGKFGDQKYLDYWMDRFDGVHELQHLGGGVAPWNIQQYTFNISSENRIAGTETATSKQFDLVFYHYQDYKYCMANGCFLGQYPITPQQLKIIYKPYIQALDKVHHQLKAAGIQGTFHEMMEIPRFKRSFGTKLKYYFKGRVGEFFWRNYITR</sequence>
<gene>
    <name evidence="1" type="ORF">DF182_28160</name>
</gene>
<protein>
    <submittedName>
        <fullName evidence="1">Glycosyl transferase</fullName>
    </submittedName>
</protein>
<dbReference type="EMBL" id="QFFJ01000002">
    <property type="protein sequence ID" value="RBL90340.1"/>
    <property type="molecule type" value="Genomic_DNA"/>
</dbReference>
<evidence type="ECO:0000313" key="1">
    <source>
        <dbReference type="EMBL" id="RBL90340.1"/>
    </source>
</evidence>
<dbReference type="Proteomes" id="UP000253410">
    <property type="component" value="Unassembled WGS sequence"/>
</dbReference>